<evidence type="ECO:0000256" key="3">
    <source>
        <dbReference type="ARBA" id="ARBA00004819"/>
    </source>
</evidence>
<evidence type="ECO:0000313" key="9">
    <source>
        <dbReference type="EMBL" id="GHO82896.1"/>
    </source>
</evidence>
<comment type="catalytic activity">
    <reaction evidence="1 8">
        <text>(S)-4-amino-5-oxopentanoate = 5-aminolevulinate</text>
        <dbReference type="Rhea" id="RHEA:14265"/>
        <dbReference type="ChEBI" id="CHEBI:57501"/>
        <dbReference type="ChEBI" id="CHEBI:356416"/>
        <dbReference type="EC" id="5.4.3.8"/>
    </reaction>
</comment>
<dbReference type="InterPro" id="IPR015424">
    <property type="entry name" value="PyrdxlP-dep_Trfase"/>
</dbReference>
<dbReference type="Gene3D" id="3.40.640.10">
    <property type="entry name" value="Type I PLP-dependent aspartate aminotransferase-like (Major domain)"/>
    <property type="match status" value="1"/>
</dbReference>
<dbReference type="RefSeq" id="WP_201360535.1">
    <property type="nucleotide sequence ID" value="NZ_BNJJ01000002.1"/>
</dbReference>
<dbReference type="InterPro" id="IPR015422">
    <property type="entry name" value="PyrdxlP-dep_Trfase_small"/>
</dbReference>
<dbReference type="EC" id="5.4.3.8" evidence="8"/>
<protein>
    <recommendedName>
        <fullName evidence="8">Glutamate-1-semialdehyde 2,1-aminomutase</fullName>
        <shortName evidence="8">GSA</shortName>
        <ecNumber evidence="8">5.4.3.8</ecNumber>
    </recommendedName>
    <alternativeName>
        <fullName evidence="8">Glutamate-1-semialdehyde aminotransferase</fullName>
        <shortName evidence="8">GSA-AT</shortName>
    </alternativeName>
</protein>
<dbReference type="HAMAP" id="MF_00375">
    <property type="entry name" value="HemL_aminotrans_3"/>
    <property type="match status" value="1"/>
</dbReference>
<keyword evidence="5 8" id="KW-0663">Pyridoxal phosphate</keyword>
<comment type="cofactor">
    <cofactor evidence="2 8">
        <name>pyridoxal 5'-phosphate</name>
        <dbReference type="ChEBI" id="CHEBI:597326"/>
    </cofactor>
</comment>
<sequence>MLITNSDTFSLERSHQLYQEAQQLLPGGVNSPVRAFRGVGGEPVFIERAEGPYLYDVDGHRYLDYVQSWGPMILGHTHPAVLEAVVAAGQRGFSFGAPTEAESNLARLVIDCVPSVEMIRFVNSGTEATMSALRLARAYTGRNKIIKFSGCYHGHADMLLVQAGSGVATMGLPDSPGVPTQTTQNTLTADYNNAAEVEQLFASYPDDIAAVIVEPIAANMGLVPPEPGFLERLRELTQKYHAILIFDEVMTGFRVALGGMQERVKITPDLTCFGKIIGGGLPVGAYGGRREIMDMVAPVGPMYQAGTLSGNPLAMAAGIATLNELRKAGQYEELERKGQRLEEGFNKALQDNKVDATFKRIGAMFCLYFSREAVVDYTSAKRSDTQRFARYFWSMLTSGIYLPPSQFESCFISLALDDDMIEETIQAAATSVNA</sequence>
<evidence type="ECO:0000256" key="1">
    <source>
        <dbReference type="ARBA" id="ARBA00001579"/>
    </source>
</evidence>
<proteinExistence type="inferred from homology"/>
<dbReference type="InterPro" id="IPR004639">
    <property type="entry name" value="4pyrrol_synth_GluAld_NH2Trfase"/>
</dbReference>
<comment type="pathway">
    <text evidence="3">Porphyrin-containing compound metabolism; protoporphyrin-IX biosynthesis; 5-aminolevulinate from L-glutamyl-tRNA(Glu): step 2/2.</text>
</comment>
<dbReference type="Proteomes" id="UP000635565">
    <property type="component" value="Unassembled WGS sequence"/>
</dbReference>
<reference evidence="9 10" key="1">
    <citation type="journal article" date="2021" name="Int. J. Syst. Evol. Microbiol.">
        <title>Reticulibacter mediterranei gen. nov., sp. nov., within the new family Reticulibacteraceae fam. nov., and Ktedonospora formicarum gen. nov., sp. nov., Ktedonobacter robiniae sp. nov., Dictyobacter formicarum sp. nov. and Dictyobacter arantiisoli sp. nov., belonging to the class Ktedonobacteria.</title>
        <authorList>
            <person name="Yabe S."/>
            <person name="Zheng Y."/>
            <person name="Wang C.M."/>
            <person name="Sakai Y."/>
            <person name="Abe K."/>
            <person name="Yokota A."/>
            <person name="Donadio S."/>
            <person name="Cavaletti L."/>
            <person name="Monciardini P."/>
        </authorList>
    </citation>
    <scope>NUCLEOTIDE SEQUENCE [LARGE SCALE GENOMIC DNA]</scope>
    <source>
        <strain evidence="9 10">SOSP1-9</strain>
    </source>
</reference>
<keyword evidence="10" id="KW-1185">Reference proteome</keyword>
<comment type="subunit">
    <text evidence="8">Homodimer.</text>
</comment>
<keyword evidence="8" id="KW-0963">Cytoplasm</keyword>
<organism evidence="9 10">
    <name type="scientific">Dictyobacter formicarum</name>
    <dbReference type="NCBI Taxonomy" id="2778368"/>
    <lineage>
        <taxon>Bacteria</taxon>
        <taxon>Bacillati</taxon>
        <taxon>Chloroflexota</taxon>
        <taxon>Ktedonobacteria</taxon>
        <taxon>Ktedonobacterales</taxon>
        <taxon>Dictyobacteraceae</taxon>
        <taxon>Dictyobacter</taxon>
    </lineage>
</organism>
<name>A0ABQ3VB32_9CHLR</name>
<dbReference type="InterPro" id="IPR005814">
    <property type="entry name" value="Aminotrans_3"/>
</dbReference>
<comment type="subcellular location">
    <subcellularLocation>
        <location evidence="8">Cytoplasm</location>
    </subcellularLocation>
</comment>
<dbReference type="NCBIfam" id="TIGR00713">
    <property type="entry name" value="hemL"/>
    <property type="match status" value="1"/>
</dbReference>
<evidence type="ECO:0000256" key="8">
    <source>
        <dbReference type="HAMAP-Rule" id="MF_00375"/>
    </source>
</evidence>
<feature type="modified residue" description="N6-(pyridoxal phosphate)lysine" evidence="8">
    <location>
        <position position="275"/>
    </location>
</feature>
<dbReference type="NCBIfam" id="NF000818">
    <property type="entry name" value="PRK00062.1"/>
    <property type="match status" value="1"/>
</dbReference>
<dbReference type="SUPFAM" id="SSF53383">
    <property type="entry name" value="PLP-dependent transferases"/>
    <property type="match status" value="1"/>
</dbReference>
<evidence type="ECO:0000256" key="4">
    <source>
        <dbReference type="ARBA" id="ARBA00008981"/>
    </source>
</evidence>
<dbReference type="PANTHER" id="PTHR43713">
    <property type="entry name" value="GLUTAMATE-1-SEMIALDEHYDE 2,1-AMINOMUTASE"/>
    <property type="match status" value="1"/>
</dbReference>
<dbReference type="Pfam" id="PF00202">
    <property type="entry name" value="Aminotran_3"/>
    <property type="match status" value="1"/>
</dbReference>
<comment type="caution">
    <text evidence="9">The sequence shown here is derived from an EMBL/GenBank/DDBJ whole genome shotgun (WGS) entry which is preliminary data.</text>
</comment>
<evidence type="ECO:0000256" key="2">
    <source>
        <dbReference type="ARBA" id="ARBA00001933"/>
    </source>
</evidence>
<evidence type="ECO:0000256" key="5">
    <source>
        <dbReference type="ARBA" id="ARBA00022898"/>
    </source>
</evidence>
<keyword evidence="6 8" id="KW-0413">Isomerase</keyword>
<dbReference type="EMBL" id="BNJJ01000002">
    <property type="protein sequence ID" value="GHO82896.1"/>
    <property type="molecule type" value="Genomic_DNA"/>
</dbReference>
<dbReference type="InterPro" id="IPR015421">
    <property type="entry name" value="PyrdxlP-dep_Trfase_major"/>
</dbReference>
<gene>
    <name evidence="8 9" type="primary">hemL</name>
    <name evidence="9" type="ORF">KSZ_09020</name>
</gene>
<dbReference type="Gene3D" id="3.90.1150.10">
    <property type="entry name" value="Aspartate Aminotransferase, domain 1"/>
    <property type="match status" value="1"/>
</dbReference>
<accession>A0ABQ3VB32</accession>
<evidence type="ECO:0000256" key="7">
    <source>
        <dbReference type="ARBA" id="ARBA00023244"/>
    </source>
</evidence>
<dbReference type="CDD" id="cd00610">
    <property type="entry name" value="OAT_like"/>
    <property type="match status" value="1"/>
</dbReference>
<dbReference type="PANTHER" id="PTHR43713:SF3">
    <property type="entry name" value="GLUTAMATE-1-SEMIALDEHYDE 2,1-AMINOMUTASE 1, CHLOROPLASTIC-RELATED"/>
    <property type="match status" value="1"/>
</dbReference>
<evidence type="ECO:0000313" key="10">
    <source>
        <dbReference type="Proteomes" id="UP000635565"/>
    </source>
</evidence>
<comment type="similarity">
    <text evidence="4 8">Belongs to the class-III pyridoxal-phosphate-dependent aminotransferase family. HemL subfamily.</text>
</comment>
<dbReference type="InterPro" id="IPR049704">
    <property type="entry name" value="Aminotrans_3_PPA_site"/>
</dbReference>
<evidence type="ECO:0000256" key="6">
    <source>
        <dbReference type="ARBA" id="ARBA00023235"/>
    </source>
</evidence>
<keyword evidence="7 8" id="KW-0627">Porphyrin biosynthesis</keyword>
<dbReference type="PROSITE" id="PS00600">
    <property type="entry name" value="AA_TRANSFER_CLASS_3"/>
    <property type="match status" value="1"/>
</dbReference>